<sequence>MDNWEKVFTTEKLYQAEIVKETLEDRGINAVILDKRDSSYNNFGYREVYVEKSVAEQATQIIKQDVQFE</sequence>
<keyword evidence="3" id="KW-1185">Reference proteome</keyword>
<comment type="caution">
    <text evidence="2">The sequence shown here is derived from an EMBL/GenBank/DDBJ whole genome shotgun (WGS) entry which is preliminary data.</text>
</comment>
<dbReference type="InterPro" id="IPR011322">
    <property type="entry name" value="N-reg_PII-like_a/b"/>
</dbReference>
<dbReference type="RefSeq" id="WP_169657171.1">
    <property type="nucleotide sequence ID" value="NZ_JABANE010000031.1"/>
</dbReference>
<name>A0A7X9X9L2_9BACT</name>
<dbReference type="SUPFAM" id="SSF54913">
    <property type="entry name" value="GlnB-like"/>
    <property type="match status" value="1"/>
</dbReference>
<dbReference type="InterPro" id="IPR018551">
    <property type="entry name" value="DUF2007"/>
</dbReference>
<accession>A0A7X9X9L2</accession>
<gene>
    <name evidence="2" type="ORF">HHU12_12970</name>
</gene>
<organism evidence="2 3">
    <name type="scientific">Flammeovirga aprica JL-4</name>
    <dbReference type="NCBI Taxonomy" id="694437"/>
    <lineage>
        <taxon>Bacteria</taxon>
        <taxon>Pseudomonadati</taxon>
        <taxon>Bacteroidota</taxon>
        <taxon>Cytophagia</taxon>
        <taxon>Cytophagales</taxon>
        <taxon>Flammeovirgaceae</taxon>
        <taxon>Flammeovirga</taxon>
    </lineage>
</organism>
<dbReference type="Proteomes" id="UP000576082">
    <property type="component" value="Unassembled WGS sequence"/>
</dbReference>
<protein>
    <submittedName>
        <fullName evidence="2">DUF2007 domain-containing protein</fullName>
    </submittedName>
</protein>
<evidence type="ECO:0000313" key="2">
    <source>
        <dbReference type="EMBL" id="NME68878.1"/>
    </source>
</evidence>
<dbReference type="Gene3D" id="3.30.70.790">
    <property type="entry name" value="UreE, C-terminal domain"/>
    <property type="match status" value="1"/>
</dbReference>
<evidence type="ECO:0000313" key="3">
    <source>
        <dbReference type="Proteomes" id="UP000576082"/>
    </source>
</evidence>
<proteinExistence type="predicted"/>
<dbReference type="Pfam" id="PF09413">
    <property type="entry name" value="DUF2007"/>
    <property type="match status" value="1"/>
</dbReference>
<dbReference type="AlphaFoldDB" id="A0A7X9X9L2"/>
<reference evidence="2 3" key="1">
    <citation type="submission" date="2020-04" db="EMBL/GenBank/DDBJ databases">
        <title>Flammeovirga sp. SR4, a novel species isolated from seawater.</title>
        <authorList>
            <person name="Wang X."/>
        </authorList>
    </citation>
    <scope>NUCLEOTIDE SEQUENCE [LARGE SCALE GENOMIC DNA]</scope>
    <source>
        <strain evidence="2 3">ATCC 23126</strain>
    </source>
</reference>
<dbReference type="EMBL" id="JABANE010000031">
    <property type="protein sequence ID" value="NME68878.1"/>
    <property type="molecule type" value="Genomic_DNA"/>
</dbReference>
<feature type="domain" description="DUF2007" evidence="1">
    <location>
        <begin position="4"/>
        <end position="63"/>
    </location>
</feature>
<evidence type="ECO:0000259" key="1">
    <source>
        <dbReference type="Pfam" id="PF09413"/>
    </source>
</evidence>